<organism evidence="2 3">
    <name type="scientific">Citricoccus muralis</name>
    <dbReference type="NCBI Taxonomy" id="169134"/>
    <lineage>
        <taxon>Bacteria</taxon>
        <taxon>Bacillati</taxon>
        <taxon>Actinomycetota</taxon>
        <taxon>Actinomycetes</taxon>
        <taxon>Micrococcales</taxon>
        <taxon>Micrococcaceae</taxon>
        <taxon>Citricoccus</taxon>
    </lineage>
</organism>
<sequence length="175" mass="18769">MFSWVRAALVRGLVLLVLWWVLIEGGSSYLGYALIAVPLVVGASLMLSPPQTGRWRGVPGRLLAALRLAGWVIGQIVSGGVDVALRAVARQHGGRISPASVLVPVRATGTARAFCMGIFNLMPGTLVQGIRTYDGQDQAELHVLATELDAIGNWTSLEDRIFRVSGTEDSELDFT</sequence>
<keyword evidence="1" id="KW-0472">Membrane</keyword>
<dbReference type="Proteomes" id="UP001219037">
    <property type="component" value="Chromosome"/>
</dbReference>
<dbReference type="Pfam" id="PF01899">
    <property type="entry name" value="MNHE"/>
    <property type="match status" value="1"/>
</dbReference>
<gene>
    <name evidence="2" type="ORF">P8192_12590</name>
</gene>
<feature type="transmembrane region" description="Helical" evidence="1">
    <location>
        <begin position="29"/>
        <end position="47"/>
    </location>
</feature>
<keyword evidence="1" id="KW-0812">Transmembrane</keyword>
<feature type="transmembrane region" description="Helical" evidence="1">
    <location>
        <begin position="7"/>
        <end position="23"/>
    </location>
</feature>
<evidence type="ECO:0000313" key="3">
    <source>
        <dbReference type="Proteomes" id="UP001219037"/>
    </source>
</evidence>
<accession>A0ABY8H5I6</accession>
<evidence type="ECO:0000313" key="2">
    <source>
        <dbReference type="EMBL" id="WFP16211.1"/>
    </source>
</evidence>
<dbReference type="InterPro" id="IPR002758">
    <property type="entry name" value="Cation_antiport_E"/>
</dbReference>
<proteinExistence type="predicted"/>
<name>A0ABY8H5I6_9MICC</name>
<evidence type="ECO:0000256" key="1">
    <source>
        <dbReference type="SAM" id="Phobius"/>
    </source>
</evidence>
<keyword evidence="1" id="KW-1133">Transmembrane helix</keyword>
<protein>
    <submittedName>
        <fullName evidence="2">Na+/H+ antiporter subunit E</fullName>
    </submittedName>
</protein>
<keyword evidence="3" id="KW-1185">Reference proteome</keyword>
<dbReference type="RefSeq" id="WP_278157364.1">
    <property type="nucleotide sequence ID" value="NZ_CP121252.1"/>
</dbReference>
<reference evidence="2 3" key="1">
    <citation type="submission" date="2023-04" db="EMBL/GenBank/DDBJ databases">
        <title>Funneling lignin-derived compounds into biodiesel using alkali-halophilic Citricoccus sp. P2.</title>
        <authorList>
            <person name="Luo C.-B."/>
        </authorList>
    </citation>
    <scope>NUCLEOTIDE SEQUENCE [LARGE SCALE GENOMIC DNA]</scope>
    <source>
        <strain evidence="2 3">P2</strain>
    </source>
</reference>
<dbReference type="EMBL" id="CP121252">
    <property type="protein sequence ID" value="WFP16211.1"/>
    <property type="molecule type" value="Genomic_DNA"/>
</dbReference>